<dbReference type="Proteomes" id="UP001527181">
    <property type="component" value="Unassembled WGS sequence"/>
</dbReference>
<organism evidence="1 2">
    <name type="scientific">Paenibacillus alvei</name>
    <name type="common">Bacillus alvei</name>
    <dbReference type="NCBI Taxonomy" id="44250"/>
    <lineage>
        <taxon>Bacteria</taxon>
        <taxon>Bacillati</taxon>
        <taxon>Bacillota</taxon>
        <taxon>Bacilli</taxon>
        <taxon>Bacillales</taxon>
        <taxon>Paenibacillaceae</taxon>
        <taxon>Paenibacillus</taxon>
    </lineage>
</organism>
<protein>
    <submittedName>
        <fullName evidence="1">Uncharacterized protein</fullName>
    </submittedName>
</protein>
<keyword evidence="2" id="KW-1185">Reference proteome</keyword>
<gene>
    <name evidence="1" type="ORF">M5X12_00045</name>
</gene>
<sequence length="81" mass="9406">MKVTARSHWVWTELAQKNWDNRYNGRKRVAGKPIKDKAEDSREVNPAWLLRGYVCDSEDFIPEGGQMDLFDYMEAGLTILS</sequence>
<proteinExistence type="predicted"/>
<name>A0ABT4GQI9_PAEAL</name>
<dbReference type="RefSeq" id="WP_268600582.1">
    <property type="nucleotide sequence ID" value="NZ_JAMDNP010000001.1"/>
</dbReference>
<evidence type="ECO:0000313" key="1">
    <source>
        <dbReference type="EMBL" id="MCY9758951.1"/>
    </source>
</evidence>
<reference evidence="1 2" key="1">
    <citation type="submission" date="2022-05" db="EMBL/GenBank/DDBJ databases">
        <title>Genome Sequencing of Bee-Associated Microbes.</title>
        <authorList>
            <person name="Dunlap C."/>
        </authorList>
    </citation>
    <scope>NUCLEOTIDE SEQUENCE [LARGE SCALE GENOMIC DNA]</scope>
    <source>
        <strain evidence="1 2">NRRL B-04010</strain>
    </source>
</reference>
<evidence type="ECO:0000313" key="2">
    <source>
        <dbReference type="Proteomes" id="UP001527181"/>
    </source>
</evidence>
<comment type="caution">
    <text evidence="1">The sequence shown here is derived from an EMBL/GenBank/DDBJ whole genome shotgun (WGS) entry which is preliminary data.</text>
</comment>
<dbReference type="EMBL" id="JAMDNP010000001">
    <property type="protein sequence ID" value="MCY9758951.1"/>
    <property type="molecule type" value="Genomic_DNA"/>
</dbReference>
<accession>A0ABT4GQI9</accession>